<accession>A0A2H9TB81</accession>
<dbReference type="AlphaFoldDB" id="A0A2H9TB81"/>
<sequence>MKQTNYRAGPLLITFKGNSKILDLIKDEFFEETHSSNNAIDLVISVYDSYISDYKPTHYSGKGSMNFNDIQFHIDNDSFYSFEVKNGFGKKKQTELDIFIKRPGFVRELYRILKGIFSIEYNTRDRFIKSNIATYSLLWSVIALCLLKKESSFIHAGVLARNNNAIVLSGTGGCGKTSTVLHLLSHENFEYLSEDFGIVQSDGLAYQCNKSVSLYHSDIKYKSPSAITAYNSMNTKRKLAWFFLSKLFNLNPILKAEPKFLTKQNITQKPIAIKYGVHLSRENISDISIKEINVAEYALRSTRASIRELKPLTEMLNLITANAPDNLNIISVSELEQLMIEIYTKAFSNSILYKMQIPIKMPPNLVSSHLLEALEI</sequence>
<proteinExistence type="predicted"/>
<reference evidence="1" key="1">
    <citation type="journal article" date="2017" name="Appl. Environ. Microbiol.">
        <title>Molecular characterization of an Endozoicomonas-like organism causing infection in king scallop Pecten maximus L.</title>
        <authorList>
            <person name="Cano I."/>
            <person name="van Aerle R."/>
            <person name="Ross S."/>
            <person name="Verner-Jeffreys D.W."/>
            <person name="Paley R.K."/>
            <person name="Rimmer G."/>
            <person name="Ryder D."/>
            <person name="Hooper P."/>
            <person name="Stone D."/>
            <person name="Feist S.W."/>
        </authorList>
    </citation>
    <scope>NUCLEOTIDE SEQUENCE</scope>
</reference>
<evidence type="ECO:0000313" key="1">
    <source>
        <dbReference type="EMBL" id="PJE80505.1"/>
    </source>
</evidence>
<dbReference type="SUPFAM" id="SSF53795">
    <property type="entry name" value="PEP carboxykinase-like"/>
    <property type="match status" value="1"/>
</dbReference>
<dbReference type="EMBL" id="NSIT01000014">
    <property type="protein sequence ID" value="PJE80505.1"/>
    <property type="molecule type" value="Genomic_DNA"/>
</dbReference>
<name>A0A2H9TB81_9ZZZZ</name>
<organism evidence="1">
    <name type="scientific">invertebrate metagenome</name>
    <dbReference type="NCBI Taxonomy" id="1711999"/>
    <lineage>
        <taxon>unclassified sequences</taxon>
        <taxon>metagenomes</taxon>
        <taxon>organismal metagenomes</taxon>
    </lineage>
</organism>
<protein>
    <submittedName>
        <fullName evidence="1">Uncharacterized protein</fullName>
    </submittedName>
</protein>
<gene>
    <name evidence="1" type="ORF">CI610_00473</name>
</gene>
<comment type="caution">
    <text evidence="1">The sequence shown here is derived from an EMBL/GenBank/DDBJ whole genome shotgun (WGS) entry which is preliminary data.</text>
</comment>